<keyword evidence="2" id="KW-1185">Reference proteome</keyword>
<evidence type="ECO:0000313" key="2">
    <source>
        <dbReference type="Proteomes" id="UP001218218"/>
    </source>
</evidence>
<organism evidence="1 2">
    <name type="scientific">Mycena albidolilacea</name>
    <dbReference type="NCBI Taxonomy" id="1033008"/>
    <lineage>
        <taxon>Eukaryota</taxon>
        <taxon>Fungi</taxon>
        <taxon>Dikarya</taxon>
        <taxon>Basidiomycota</taxon>
        <taxon>Agaricomycotina</taxon>
        <taxon>Agaricomycetes</taxon>
        <taxon>Agaricomycetidae</taxon>
        <taxon>Agaricales</taxon>
        <taxon>Marasmiineae</taxon>
        <taxon>Mycenaceae</taxon>
        <taxon>Mycena</taxon>
    </lineage>
</organism>
<evidence type="ECO:0000313" key="1">
    <source>
        <dbReference type="EMBL" id="KAJ7300573.1"/>
    </source>
</evidence>
<dbReference type="EMBL" id="JARIHO010000161">
    <property type="protein sequence ID" value="KAJ7300573.1"/>
    <property type="molecule type" value="Genomic_DNA"/>
</dbReference>
<dbReference type="Proteomes" id="UP001218218">
    <property type="component" value="Unassembled WGS sequence"/>
</dbReference>
<sequence length="226" mass="25649">LAEDLDAWEVEREERMQQLAEKHGMKVTEVRRRMLGLSTYGGRRKPSLYNAKVSRIMAGLNAGRGVGERYTMPEVKAMVAEDPSMLEGFSREEEKEMIKDTLANRKAKVRGTRANHLSAATDAKRTMDRLIVEITNLAERVEMIGFAIFTRSHAHDKTLPGTIQSWGALDFFQEVMKKDPADVAHLFELWAVSRERGKTSKNKLLTMQQECTSIITTGLRRFSCSL</sequence>
<dbReference type="AlphaFoldDB" id="A0AAD6YWE6"/>
<proteinExistence type="predicted"/>
<protein>
    <submittedName>
        <fullName evidence="1">Uncharacterized protein</fullName>
    </submittedName>
</protein>
<reference evidence="1" key="1">
    <citation type="submission" date="2023-03" db="EMBL/GenBank/DDBJ databases">
        <title>Massive genome expansion in bonnet fungi (Mycena s.s.) driven by repeated elements and novel gene families across ecological guilds.</title>
        <authorList>
            <consortium name="Lawrence Berkeley National Laboratory"/>
            <person name="Harder C.B."/>
            <person name="Miyauchi S."/>
            <person name="Viragh M."/>
            <person name="Kuo A."/>
            <person name="Thoen E."/>
            <person name="Andreopoulos B."/>
            <person name="Lu D."/>
            <person name="Skrede I."/>
            <person name="Drula E."/>
            <person name="Henrissat B."/>
            <person name="Morin E."/>
            <person name="Kohler A."/>
            <person name="Barry K."/>
            <person name="LaButti K."/>
            <person name="Morin E."/>
            <person name="Salamov A."/>
            <person name="Lipzen A."/>
            <person name="Mereny Z."/>
            <person name="Hegedus B."/>
            <person name="Baldrian P."/>
            <person name="Stursova M."/>
            <person name="Weitz H."/>
            <person name="Taylor A."/>
            <person name="Grigoriev I.V."/>
            <person name="Nagy L.G."/>
            <person name="Martin F."/>
            <person name="Kauserud H."/>
        </authorList>
    </citation>
    <scope>NUCLEOTIDE SEQUENCE</scope>
    <source>
        <strain evidence="1">CBHHK002</strain>
    </source>
</reference>
<gene>
    <name evidence="1" type="ORF">DFH08DRAFT_631243</name>
</gene>
<feature type="non-terminal residue" evidence="1">
    <location>
        <position position="226"/>
    </location>
</feature>
<comment type="caution">
    <text evidence="1">The sequence shown here is derived from an EMBL/GenBank/DDBJ whole genome shotgun (WGS) entry which is preliminary data.</text>
</comment>
<name>A0AAD6YWE6_9AGAR</name>
<accession>A0AAD6YWE6</accession>
<feature type="non-terminal residue" evidence="1">
    <location>
        <position position="1"/>
    </location>
</feature>